<reference evidence="2" key="1">
    <citation type="submission" date="2020-09" db="EMBL/GenBank/DDBJ databases">
        <authorList>
            <person name="Kikuchi T."/>
        </authorList>
    </citation>
    <scope>NUCLEOTIDE SEQUENCE</scope>
    <source>
        <strain evidence="2">SH1</strain>
    </source>
</reference>
<comment type="caution">
    <text evidence="2">The sequence shown here is derived from an EMBL/GenBank/DDBJ whole genome shotgun (WGS) entry which is preliminary data.</text>
</comment>
<dbReference type="Proteomes" id="UP000783686">
    <property type="component" value="Unassembled WGS sequence"/>
</dbReference>
<evidence type="ECO:0000313" key="2">
    <source>
        <dbReference type="EMBL" id="CAD5229120.1"/>
    </source>
</evidence>
<name>A0A811LN79_9BILA</name>
<feature type="region of interest" description="Disordered" evidence="1">
    <location>
        <begin position="61"/>
        <end position="85"/>
    </location>
</feature>
<dbReference type="EMBL" id="CAJFDH010000006">
    <property type="protein sequence ID" value="CAD5229120.1"/>
    <property type="molecule type" value="Genomic_DNA"/>
</dbReference>
<keyword evidence="3" id="KW-1185">Reference proteome</keyword>
<gene>
    <name evidence="2" type="ORF">BOKJ2_LOCUS13179</name>
</gene>
<protein>
    <submittedName>
        <fullName evidence="2">Uncharacterized protein</fullName>
    </submittedName>
</protein>
<dbReference type="Proteomes" id="UP000614601">
    <property type="component" value="Unassembled WGS sequence"/>
</dbReference>
<accession>A0A811LN79</accession>
<organism evidence="2 3">
    <name type="scientific">Bursaphelenchus okinawaensis</name>
    <dbReference type="NCBI Taxonomy" id="465554"/>
    <lineage>
        <taxon>Eukaryota</taxon>
        <taxon>Metazoa</taxon>
        <taxon>Ecdysozoa</taxon>
        <taxon>Nematoda</taxon>
        <taxon>Chromadorea</taxon>
        <taxon>Rhabditida</taxon>
        <taxon>Tylenchina</taxon>
        <taxon>Tylenchomorpha</taxon>
        <taxon>Aphelenchoidea</taxon>
        <taxon>Aphelenchoididae</taxon>
        <taxon>Bursaphelenchus</taxon>
    </lineage>
</organism>
<dbReference type="EMBL" id="CAJFCW020000006">
    <property type="protein sequence ID" value="CAG9125832.1"/>
    <property type="molecule type" value="Genomic_DNA"/>
</dbReference>
<sequence>MHYDTPAENKRDNRLSPITLRAWNQGDAPTVETVCWGVWRQGIGARLREKVYDKMSAEFPRNRKSVRKEAKGPRPLAFSPNPCPRPSATPLSGFAFRAANSETVGYRVPFPNRPQECVPAARGALNAPKRLREAVSIRIPKSLALRLSSGPKQSG</sequence>
<dbReference type="AlphaFoldDB" id="A0A811LN79"/>
<evidence type="ECO:0000313" key="3">
    <source>
        <dbReference type="Proteomes" id="UP000614601"/>
    </source>
</evidence>
<evidence type="ECO:0000256" key="1">
    <source>
        <dbReference type="SAM" id="MobiDB-lite"/>
    </source>
</evidence>
<proteinExistence type="predicted"/>